<keyword evidence="2" id="KW-1185">Reference proteome</keyword>
<dbReference type="EMBL" id="SMKP01000006">
    <property type="protein sequence ID" value="TDD25308.1"/>
    <property type="molecule type" value="Genomic_DNA"/>
</dbReference>
<dbReference type="OrthoDB" id="3541205at2"/>
<gene>
    <name evidence="1" type="ORF">E1294_03265</name>
</gene>
<dbReference type="AlphaFoldDB" id="A0A4R4X4Q3"/>
<sequence length="81" mass="8546">MTSETGGTQLMTAIMLTGGVLRVPESSVLPDGTRVDGTRDIAPDAPDYATWLPYVIPEGAAWHGSTDDESILARWRAAASA</sequence>
<organism evidence="1 2">
    <name type="scientific">Nonomuraea diastatica</name>
    <dbReference type="NCBI Taxonomy" id="1848329"/>
    <lineage>
        <taxon>Bacteria</taxon>
        <taxon>Bacillati</taxon>
        <taxon>Actinomycetota</taxon>
        <taxon>Actinomycetes</taxon>
        <taxon>Streptosporangiales</taxon>
        <taxon>Streptosporangiaceae</taxon>
        <taxon>Nonomuraea</taxon>
    </lineage>
</organism>
<protein>
    <submittedName>
        <fullName evidence="1">Uncharacterized protein</fullName>
    </submittedName>
</protein>
<proteinExistence type="predicted"/>
<evidence type="ECO:0000313" key="2">
    <source>
        <dbReference type="Proteomes" id="UP000294543"/>
    </source>
</evidence>
<accession>A0A4R4X4Q3</accession>
<comment type="caution">
    <text evidence="1">The sequence shown here is derived from an EMBL/GenBank/DDBJ whole genome shotgun (WGS) entry which is preliminary data.</text>
</comment>
<dbReference type="Proteomes" id="UP000294543">
    <property type="component" value="Unassembled WGS sequence"/>
</dbReference>
<dbReference type="RefSeq" id="WP_132504276.1">
    <property type="nucleotide sequence ID" value="NZ_SMKP01000006.1"/>
</dbReference>
<evidence type="ECO:0000313" key="1">
    <source>
        <dbReference type="EMBL" id="TDD25308.1"/>
    </source>
</evidence>
<name>A0A4R4X4Q3_9ACTN</name>
<reference evidence="1 2" key="1">
    <citation type="submission" date="2019-03" db="EMBL/GenBank/DDBJ databases">
        <title>Draft genome sequences of novel Actinobacteria.</title>
        <authorList>
            <person name="Sahin N."/>
            <person name="Ay H."/>
            <person name="Saygin H."/>
        </authorList>
    </citation>
    <scope>NUCLEOTIDE SEQUENCE [LARGE SCALE GENOMIC DNA]</scope>
    <source>
        <strain evidence="1 2">KC712</strain>
    </source>
</reference>